<evidence type="ECO:0000313" key="4">
    <source>
        <dbReference type="EMBL" id="PYF08298.1"/>
    </source>
</evidence>
<dbReference type="Pfam" id="PF00583">
    <property type="entry name" value="Acetyltransf_1"/>
    <property type="match status" value="1"/>
</dbReference>
<proteinExistence type="predicted"/>
<evidence type="ECO:0000256" key="2">
    <source>
        <dbReference type="ARBA" id="ARBA00023315"/>
    </source>
</evidence>
<dbReference type="PANTHER" id="PTHR43626:SF4">
    <property type="entry name" value="GCN5-RELATED N-ACETYLTRANSFERASE 2, CHLOROPLASTIC"/>
    <property type="match status" value="1"/>
</dbReference>
<dbReference type="EMBL" id="QJTJ01000002">
    <property type="protein sequence ID" value="PYF08298.1"/>
    <property type="molecule type" value="Genomic_DNA"/>
</dbReference>
<keyword evidence="5" id="KW-1185">Reference proteome</keyword>
<dbReference type="Proteomes" id="UP000247416">
    <property type="component" value="Unassembled WGS sequence"/>
</dbReference>
<feature type="domain" description="N-acetyltransferase" evidence="3">
    <location>
        <begin position="1"/>
        <end position="150"/>
    </location>
</feature>
<evidence type="ECO:0000259" key="3">
    <source>
        <dbReference type="PROSITE" id="PS51186"/>
    </source>
</evidence>
<dbReference type="PANTHER" id="PTHR43626">
    <property type="entry name" value="ACYL-COA N-ACYLTRANSFERASE"/>
    <property type="match status" value="1"/>
</dbReference>
<dbReference type="NCBIfam" id="NF005840">
    <property type="entry name" value="PRK07757.1"/>
    <property type="match status" value="1"/>
</dbReference>
<reference evidence="4 5" key="1">
    <citation type="submission" date="2018-06" db="EMBL/GenBank/DDBJ databases">
        <title>Genomic Encyclopedia of Archaeal and Bacterial Type Strains, Phase II (KMG-II): from individual species to whole genera.</title>
        <authorList>
            <person name="Goeker M."/>
        </authorList>
    </citation>
    <scope>NUCLEOTIDE SEQUENCE [LARGE SCALE GENOMIC DNA]</scope>
    <source>
        <strain evidence="4 5">KACC 16626</strain>
    </source>
</reference>
<keyword evidence="1" id="KW-0808">Transferase</keyword>
<accession>A0A318TZ35</accession>
<evidence type="ECO:0000256" key="1">
    <source>
        <dbReference type="ARBA" id="ARBA00022679"/>
    </source>
</evidence>
<dbReference type="GO" id="GO:0008080">
    <property type="term" value="F:N-acetyltransferase activity"/>
    <property type="evidence" value="ECO:0007669"/>
    <property type="project" value="InterPro"/>
</dbReference>
<organism evidence="4 5">
    <name type="scientific">Ureibacillus chungkukjangi</name>
    <dbReference type="NCBI Taxonomy" id="1202712"/>
    <lineage>
        <taxon>Bacteria</taxon>
        <taxon>Bacillati</taxon>
        <taxon>Bacillota</taxon>
        <taxon>Bacilli</taxon>
        <taxon>Bacillales</taxon>
        <taxon>Caryophanaceae</taxon>
        <taxon>Ureibacillus</taxon>
    </lineage>
</organism>
<sequence length="150" mass="16981">MKVYNATTADVESIYELIEIYVKEQIVLPRSLLSLYQSLQCLYVVKDQETVVGVAGLHILGKDLGEVRSLVVSPDYQGKGIGRILVDHIVEESIKLGVKRLISLTYEVNFFEKCGFHIVSKETLPEKVWIDCRNCPKIDNCSEIAMVKYV</sequence>
<dbReference type="AlphaFoldDB" id="A0A318TZ35"/>
<dbReference type="CDD" id="cd04301">
    <property type="entry name" value="NAT_SF"/>
    <property type="match status" value="1"/>
</dbReference>
<dbReference type="SUPFAM" id="SSF55729">
    <property type="entry name" value="Acyl-CoA N-acyltransferases (Nat)"/>
    <property type="match status" value="1"/>
</dbReference>
<dbReference type="InterPro" id="IPR016181">
    <property type="entry name" value="Acyl_CoA_acyltransferase"/>
</dbReference>
<dbReference type="OrthoDB" id="9775804at2"/>
<name>A0A318TZ35_9BACL</name>
<dbReference type="InterPro" id="IPR045039">
    <property type="entry name" value="NSI-like"/>
</dbReference>
<keyword evidence="2" id="KW-0012">Acyltransferase</keyword>
<comment type="caution">
    <text evidence="4">The sequence shown here is derived from an EMBL/GenBank/DDBJ whole genome shotgun (WGS) entry which is preliminary data.</text>
</comment>
<protein>
    <submittedName>
        <fullName evidence="4">N-acetylglutamate synthase</fullName>
    </submittedName>
</protein>
<dbReference type="RefSeq" id="WP_107936053.1">
    <property type="nucleotide sequence ID" value="NZ_PYWJ01000023.1"/>
</dbReference>
<dbReference type="PROSITE" id="PS51186">
    <property type="entry name" value="GNAT"/>
    <property type="match status" value="1"/>
</dbReference>
<dbReference type="InterPro" id="IPR000182">
    <property type="entry name" value="GNAT_dom"/>
</dbReference>
<dbReference type="Gene3D" id="3.40.630.30">
    <property type="match status" value="1"/>
</dbReference>
<dbReference type="GO" id="GO:0005737">
    <property type="term" value="C:cytoplasm"/>
    <property type="evidence" value="ECO:0007669"/>
    <property type="project" value="TreeGrafter"/>
</dbReference>
<evidence type="ECO:0000313" key="5">
    <source>
        <dbReference type="Proteomes" id="UP000247416"/>
    </source>
</evidence>
<gene>
    <name evidence="4" type="ORF">BJ095_10263</name>
</gene>